<dbReference type="CDD" id="cd17584">
    <property type="entry name" value="REC_typeB_ARR-like"/>
    <property type="match status" value="1"/>
</dbReference>
<evidence type="ECO:0000256" key="3">
    <source>
        <dbReference type="ARBA" id="ARBA00022553"/>
    </source>
</evidence>
<accession>A0A5J5AYE4</accession>
<reference evidence="15 16" key="1">
    <citation type="submission" date="2019-09" db="EMBL/GenBank/DDBJ databases">
        <title>A chromosome-level genome assembly of the Chinese tupelo Nyssa sinensis.</title>
        <authorList>
            <person name="Yang X."/>
            <person name="Kang M."/>
            <person name="Yang Y."/>
            <person name="Xiong H."/>
            <person name="Wang M."/>
            <person name="Zhang Z."/>
            <person name="Wang Z."/>
            <person name="Wu H."/>
            <person name="Ma T."/>
            <person name="Liu J."/>
            <person name="Xi Z."/>
        </authorList>
    </citation>
    <scope>NUCLEOTIDE SEQUENCE [LARGE SCALE GENOMIC DNA]</scope>
    <source>
        <strain evidence="15">J267</strain>
        <tissue evidence="15">Leaf</tissue>
    </source>
</reference>
<dbReference type="PIRSF" id="PIRSF036392">
    <property type="entry name" value="RR_ARR_type-B"/>
    <property type="match status" value="1"/>
</dbReference>
<organism evidence="15 16">
    <name type="scientific">Nyssa sinensis</name>
    <dbReference type="NCBI Taxonomy" id="561372"/>
    <lineage>
        <taxon>Eukaryota</taxon>
        <taxon>Viridiplantae</taxon>
        <taxon>Streptophyta</taxon>
        <taxon>Embryophyta</taxon>
        <taxon>Tracheophyta</taxon>
        <taxon>Spermatophyta</taxon>
        <taxon>Magnoliopsida</taxon>
        <taxon>eudicotyledons</taxon>
        <taxon>Gunneridae</taxon>
        <taxon>Pentapetalae</taxon>
        <taxon>asterids</taxon>
        <taxon>Cornales</taxon>
        <taxon>Nyssaceae</taxon>
        <taxon>Nyssa</taxon>
    </lineage>
</organism>
<dbReference type="GO" id="GO:0000160">
    <property type="term" value="P:phosphorelay signal transduction system"/>
    <property type="evidence" value="ECO:0007669"/>
    <property type="project" value="UniProtKB-KW"/>
</dbReference>
<feature type="region of interest" description="Disordered" evidence="12">
    <location>
        <begin position="503"/>
        <end position="537"/>
    </location>
</feature>
<evidence type="ECO:0000256" key="2">
    <source>
        <dbReference type="ARBA" id="ARBA00006015"/>
    </source>
</evidence>
<feature type="compositionally biased region" description="Acidic residues" evidence="12">
    <location>
        <begin position="186"/>
        <end position="199"/>
    </location>
</feature>
<keyword evidence="3 11" id="KW-0597">Phosphoprotein</keyword>
<keyword evidence="7" id="KW-0238">DNA-binding</keyword>
<comment type="subcellular location">
    <subcellularLocation>
        <location evidence="1">Nucleus</location>
    </subcellularLocation>
</comment>
<keyword evidence="8" id="KW-0010">Activator</keyword>
<dbReference type="Gene3D" id="3.40.50.2300">
    <property type="match status" value="1"/>
</dbReference>
<feature type="compositionally biased region" description="Basic and acidic residues" evidence="12">
    <location>
        <begin position="147"/>
        <end position="159"/>
    </location>
</feature>
<evidence type="ECO:0000256" key="6">
    <source>
        <dbReference type="ARBA" id="ARBA00023015"/>
    </source>
</evidence>
<evidence type="ECO:0000313" key="16">
    <source>
        <dbReference type="Proteomes" id="UP000325577"/>
    </source>
</evidence>
<evidence type="ECO:0000256" key="11">
    <source>
        <dbReference type="PROSITE-ProRule" id="PRU00169"/>
    </source>
</evidence>
<feature type="domain" description="Response regulatory" evidence="13">
    <location>
        <begin position="25"/>
        <end position="140"/>
    </location>
</feature>
<dbReference type="PROSITE" id="PS50110">
    <property type="entry name" value="RESPONSE_REGULATORY"/>
    <property type="match status" value="1"/>
</dbReference>
<dbReference type="SUPFAM" id="SSF52172">
    <property type="entry name" value="CheY-like"/>
    <property type="match status" value="1"/>
</dbReference>
<dbReference type="SMART" id="SM00448">
    <property type="entry name" value="REC"/>
    <property type="match status" value="1"/>
</dbReference>
<dbReference type="Gene3D" id="1.10.10.60">
    <property type="entry name" value="Homeodomain-like"/>
    <property type="match status" value="1"/>
</dbReference>
<feature type="region of interest" description="Disordered" evidence="12">
    <location>
        <begin position="147"/>
        <end position="205"/>
    </location>
</feature>
<protein>
    <recommendedName>
        <fullName evidence="17">Two-component response regulator</fullName>
    </recommendedName>
</protein>
<evidence type="ECO:0000256" key="4">
    <source>
        <dbReference type="ARBA" id="ARBA00022864"/>
    </source>
</evidence>
<keyword evidence="16" id="KW-1185">Reference proteome</keyword>
<dbReference type="SUPFAM" id="SSF46689">
    <property type="entry name" value="Homeodomain-like"/>
    <property type="match status" value="1"/>
</dbReference>
<dbReference type="Proteomes" id="UP000325577">
    <property type="component" value="Linkage Group LG17"/>
</dbReference>
<dbReference type="PROSITE" id="PS51294">
    <property type="entry name" value="HTH_MYB"/>
    <property type="match status" value="1"/>
</dbReference>
<dbReference type="PANTHER" id="PTHR43874">
    <property type="entry name" value="TWO-COMPONENT RESPONSE REGULATOR"/>
    <property type="match status" value="1"/>
</dbReference>
<keyword evidence="9" id="KW-0804">Transcription</keyword>
<dbReference type="FunFam" id="1.10.10.60:FF:000007">
    <property type="entry name" value="Two-component response regulator"/>
    <property type="match status" value="1"/>
</dbReference>
<evidence type="ECO:0000313" key="15">
    <source>
        <dbReference type="EMBL" id="KAA8535310.1"/>
    </source>
</evidence>
<keyword evidence="5" id="KW-0902">Two-component regulatory system</keyword>
<dbReference type="InterPro" id="IPR017053">
    <property type="entry name" value="Response_reg_B-typ_pln"/>
</dbReference>
<sequence length="704" mass="76869">MTVEEIRGGLGSENGNTDKFPVGMRVLAVDDDPTCLMLLDGLLRKCQYQVTTTSQAKTALKMLRENRNRFDLVISDVHMPDMDGFKLLELVGLEMDLPVIMLSANSDAKLVMKGITHGACDYLVKPVRIEELRNIWQHVIRRKKFDSKCQNKSTQDKSHQGSGEGGQGPAGNSDQNGKLNRKRKDEEEECEENGQENEDPASQKKPRVVWSIELHRKFVAAVNQLGIDKAVPKRILDLMNVEGLTRENVASHLQKYRLYLKRISSVATQKANMVAALGGKDSSYMRIGGLDRLGEFRTLAVSGRLPNTGLSSYPPSGMLGRLNSPAGMSLHSLTSSTLIQPSHAQNSCNSINTLGKFQAVVSPTNQNGNLFNGVPTSLELDQLQQSQCATSITEFRSIAEPTIFNAASTFTDSRVAVGSSSNSLPSAPSNPLMLQGNPQQTQSGGGFGNQSSFKMASLNSEPFNIGVSGSSNFLDHDRCNENWQSAIQLPKFSSNSLLLNEPFNHNQLPSNNLRENPSSTGPHTQNSPLDFSSTNTVTAPLDDSRGEMQCQAGFVGDIVQQMNQAPSQMWGEHKQDYTQNSNHVFRTLNSLVSANSFVSPLSQSLGQNDGVCNRGMDVSLVGQSSSGTSTLLQHSEVGKSTMGSKMRSNEDYILEQTKSQGGFVPNNYDSLDDLMNAMIKREQEGTLIMDGELGFDNYSFGSCV</sequence>
<evidence type="ECO:0008006" key="17">
    <source>
        <dbReference type="Google" id="ProtNLM"/>
    </source>
</evidence>
<proteinExistence type="inferred from homology"/>
<dbReference type="InterPro" id="IPR017930">
    <property type="entry name" value="Myb_dom"/>
</dbReference>
<evidence type="ECO:0000256" key="5">
    <source>
        <dbReference type="ARBA" id="ARBA00023012"/>
    </source>
</evidence>
<evidence type="ECO:0000256" key="10">
    <source>
        <dbReference type="ARBA" id="ARBA00023242"/>
    </source>
</evidence>
<dbReference type="InterPro" id="IPR001005">
    <property type="entry name" value="SANT/Myb"/>
</dbReference>
<evidence type="ECO:0000256" key="12">
    <source>
        <dbReference type="SAM" id="MobiDB-lite"/>
    </source>
</evidence>
<feature type="domain" description="HTH myb-type" evidence="14">
    <location>
        <begin position="202"/>
        <end position="261"/>
    </location>
</feature>
<keyword evidence="10" id="KW-0539">Nucleus</keyword>
<evidence type="ECO:0000256" key="8">
    <source>
        <dbReference type="ARBA" id="ARBA00023159"/>
    </source>
</evidence>
<dbReference type="Pfam" id="PF00072">
    <property type="entry name" value="Response_reg"/>
    <property type="match status" value="1"/>
</dbReference>
<dbReference type="InterPro" id="IPR045279">
    <property type="entry name" value="ARR-like"/>
</dbReference>
<name>A0A5J5AYE4_9ASTE</name>
<dbReference type="Pfam" id="PF00249">
    <property type="entry name" value="Myb_DNA-binding"/>
    <property type="match status" value="1"/>
</dbReference>
<dbReference type="PANTHER" id="PTHR43874:SF205">
    <property type="entry name" value="TWO-COMPONENT RESPONSE REGULATOR ORR23"/>
    <property type="match status" value="1"/>
</dbReference>
<comment type="similarity">
    <text evidence="2">Belongs to the ARR family. Type-B subfamily.</text>
</comment>
<gene>
    <name evidence="15" type="ORF">F0562_030313</name>
</gene>
<feature type="modified residue" description="4-aspartylphosphate" evidence="11">
    <location>
        <position position="76"/>
    </location>
</feature>
<dbReference type="InterPro" id="IPR001789">
    <property type="entry name" value="Sig_transdc_resp-reg_receiver"/>
</dbReference>
<dbReference type="EMBL" id="CM018040">
    <property type="protein sequence ID" value="KAA8535310.1"/>
    <property type="molecule type" value="Genomic_DNA"/>
</dbReference>
<dbReference type="AlphaFoldDB" id="A0A5J5AYE4"/>
<evidence type="ECO:0000256" key="9">
    <source>
        <dbReference type="ARBA" id="ARBA00023163"/>
    </source>
</evidence>
<evidence type="ECO:0000256" key="1">
    <source>
        <dbReference type="ARBA" id="ARBA00004123"/>
    </source>
</evidence>
<dbReference type="InterPro" id="IPR009057">
    <property type="entry name" value="Homeodomain-like_sf"/>
</dbReference>
<dbReference type="GO" id="GO:0003700">
    <property type="term" value="F:DNA-binding transcription factor activity"/>
    <property type="evidence" value="ECO:0007669"/>
    <property type="project" value="InterPro"/>
</dbReference>
<dbReference type="InterPro" id="IPR006447">
    <property type="entry name" value="Myb_dom_plants"/>
</dbReference>
<keyword evidence="4" id="KW-0932">Cytokinin signaling pathway</keyword>
<dbReference type="GO" id="GO:0005634">
    <property type="term" value="C:nucleus"/>
    <property type="evidence" value="ECO:0007669"/>
    <property type="project" value="UniProtKB-SubCell"/>
</dbReference>
<dbReference type="GO" id="GO:0009736">
    <property type="term" value="P:cytokinin-activated signaling pathway"/>
    <property type="evidence" value="ECO:0007669"/>
    <property type="project" value="UniProtKB-KW"/>
</dbReference>
<evidence type="ECO:0000256" key="7">
    <source>
        <dbReference type="ARBA" id="ARBA00023125"/>
    </source>
</evidence>
<dbReference type="OrthoDB" id="60033at2759"/>
<dbReference type="NCBIfam" id="TIGR01557">
    <property type="entry name" value="myb_SHAQKYF"/>
    <property type="match status" value="1"/>
</dbReference>
<evidence type="ECO:0000259" key="13">
    <source>
        <dbReference type="PROSITE" id="PS50110"/>
    </source>
</evidence>
<keyword evidence="6" id="KW-0805">Transcription regulation</keyword>
<dbReference type="GO" id="GO:0003677">
    <property type="term" value="F:DNA binding"/>
    <property type="evidence" value="ECO:0007669"/>
    <property type="project" value="UniProtKB-KW"/>
</dbReference>
<dbReference type="InterPro" id="IPR011006">
    <property type="entry name" value="CheY-like_superfamily"/>
</dbReference>
<evidence type="ECO:0000259" key="14">
    <source>
        <dbReference type="PROSITE" id="PS51294"/>
    </source>
</evidence>